<comment type="caution">
    <text evidence="2">The sequence shown here is derived from an EMBL/GenBank/DDBJ whole genome shotgun (WGS) entry which is preliminary data.</text>
</comment>
<name>B9XEY7_PEDPL</name>
<dbReference type="AlphaFoldDB" id="B9XEY7"/>
<proteinExistence type="predicted"/>
<feature type="domain" description="N-acetyltransferase" evidence="1">
    <location>
        <begin position="5"/>
        <end position="150"/>
    </location>
</feature>
<dbReference type="STRING" id="320771.Cflav_PD4163"/>
<dbReference type="InterPro" id="IPR016181">
    <property type="entry name" value="Acyl_CoA_acyltransferase"/>
</dbReference>
<dbReference type="RefSeq" id="WP_007414377.1">
    <property type="nucleotide sequence ID" value="NZ_ABOX02000009.1"/>
</dbReference>
<dbReference type="Gene3D" id="3.40.630.30">
    <property type="match status" value="1"/>
</dbReference>
<gene>
    <name evidence="2" type="ORF">Cflav_PD4163</name>
</gene>
<organism evidence="2 3">
    <name type="scientific">Pedosphaera parvula (strain Ellin514)</name>
    <dbReference type="NCBI Taxonomy" id="320771"/>
    <lineage>
        <taxon>Bacteria</taxon>
        <taxon>Pseudomonadati</taxon>
        <taxon>Verrucomicrobiota</taxon>
        <taxon>Pedosphaerae</taxon>
        <taxon>Pedosphaerales</taxon>
        <taxon>Pedosphaeraceae</taxon>
        <taxon>Pedosphaera</taxon>
    </lineage>
</organism>
<dbReference type="PROSITE" id="PS51186">
    <property type="entry name" value="GNAT"/>
    <property type="match status" value="1"/>
</dbReference>
<keyword evidence="3" id="KW-1185">Reference proteome</keyword>
<dbReference type="GO" id="GO:0004343">
    <property type="term" value="F:glucosamine 6-phosphate N-acetyltransferase activity"/>
    <property type="evidence" value="ECO:0007669"/>
    <property type="project" value="TreeGrafter"/>
</dbReference>
<evidence type="ECO:0000313" key="3">
    <source>
        <dbReference type="Proteomes" id="UP000003688"/>
    </source>
</evidence>
<evidence type="ECO:0000259" key="1">
    <source>
        <dbReference type="PROSITE" id="PS51186"/>
    </source>
</evidence>
<reference evidence="2 3" key="1">
    <citation type="journal article" date="2011" name="J. Bacteriol.">
        <title>Genome sequence of 'Pedosphaera parvula' Ellin514, an aerobic Verrucomicrobial isolate from pasture soil.</title>
        <authorList>
            <person name="Kant R."/>
            <person name="van Passel M.W."/>
            <person name="Sangwan P."/>
            <person name="Palva A."/>
            <person name="Lucas S."/>
            <person name="Copeland A."/>
            <person name="Lapidus A."/>
            <person name="Glavina Del Rio T."/>
            <person name="Dalin E."/>
            <person name="Tice H."/>
            <person name="Bruce D."/>
            <person name="Goodwin L."/>
            <person name="Pitluck S."/>
            <person name="Chertkov O."/>
            <person name="Larimer F.W."/>
            <person name="Land M.L."/>
            <person name="Hauser L."/>
            <person name="Brettin T.S."/>
            <person name="Detter J.C."/>
            <person name="Han S."/>
            <person name="de Vos W.M."/>
            <person name="Janssen P.H."/>
            <person name="Smidt H."/>
        </authorList>
    </citation>
    <scope>NUCLEOTIDE SEQUENCE [LARGE SCALE GENOMIC DNA]</scope>
    <source>
        <strain evidence="2 3">Ellin514</strain>
    </source>
</reference>
<protein>
    <submittedName>
        <fullName evidence="2">GCN5-related N-acetyltransferase</fullName>
    </submittedName>
</protein>
<dbReference type="InterPro" id="IPR039143">
    <property type="entry name" value="GNPNAT1-like"/>
</dbReference>
<dbReference type="EMBL" id="ABOX02000009">
    <property type="protein sequence ID" value="EEF61485.1"/>
    <property type="molecule type" value="Genomic_DNA"/>
</dbReference>
<accession>B9XEY7</accession>
<dbReference type="PANTHER" id="PTHR13355:SF11">
    <property type="entry name" value="GLUCOSAMINE 6-PHOSPHATE N-ACETYLTRANSFERASE"/>
    <property type="match status" value="1"/>
</dbReference>
<dbReference type="PANTHER" id="PTHR13355">
    <property type="entry name" value="GLUCOSAMINE 6-PHOSPHATE N-ACETYLTRANSFERASE"/>
    <property type="match status" value="1"/>
</dbReference>
<dbReference type="Proteomes" id="UP000003688">
    <property type="component" value="Unassembled WGS sequence"/>
</dbReference>
<dbReference type="OrthoDB" id="9797826at2"/>
<dbReference type="InterPro" id="IPR000182">
    <property type="entry name" value="GNAT_dom"/>
</dbReference>
<dbReference type="SUPFAM" id="SSF55729">
    <property type="entry name" value="Acyl-CoA N-acyltransferases (Nat)"/>
    <property type="match status" value="1"/>
</dbReference>
<dbReference type="Pfam" id="PF00583">
    <property type="entry name" value="Acetyltransf_1"/>
    <property type="match status" value="1"/>
</dbReference>
<sequence>MLSEPVIRKIREDELASLLSLYRHLHPTDPELAVTVEVEALWQRIVADPQVHYLVAVVEERMVSTCALAIIPNLTRGGRPYGLIENVVTDPEFRKRGIGTRILRDAIEVARRENCYKVMLLTGRKDDATLRFYEQAGFEAGVKTGFVAKL</sequence>
<dbReference type="CDD" id="cd04301">
    <property type="entry name" value="NAT_SF"/>
    <property type="match status" value="1"/>
</dbReference>
<keyword evidence="2" id="KW-0808">Transferase</keyword>
<evidence type="ECO:0000313" key="2">
    <source>
        <dbReference type="EMBL" id="EEF61485.1"/>
    </source>
</evidence>